<geneLocation type="plasmid" evidence="1">
    <name>pMk2240B</name>
</geneLocation>
<protein>
    <submittedName>
        <fullName evidence="1">Trypsin-like peptidase domain-containing protein</fullName>
    </submittedName>
</protein>
<dbReference type="InterPro" id="IPR009003">
    <property type="entry name" value="Peptidase_S1_PA"/>
</dbReference>
<name>A0AAU8D0C9_9HYPH</name>
<accession>A0AAU8D0C9</accession>
<dbReference type="Gene3D" id="2.40.10.10">
    <property type="entry name" value="Trypsin-like serine proteases"/>
    <property type="match status" value="2"/>
</dbReference>
<dbReference type="InterPro" id="IPR043504">
    <property type="entry name" value="Peptidase_S1_PA_chymotrypsin"/>
</dbReference>
<keyword evidence="1" id="KW-0614">Plasmid</keyword>
<dbReference type="SUPFAM" id="SSF50494">
    <property type="entry name" value="Trypsin-like serine proteases"/>
    <property type="match status" value="1"/>
</dbReference>
<organism evidence="1">
    <name type="scientific">Mesorhizobium sp. WSM2240</name>
    <dbReference type="NCBI Taxonomy" id="3228851"/>
    <lineage>
        <taxon>Bacteria</taxon>
        <taxon>Pseudomonadati</taxon>
        <taxon>Pseudomonadota</taxon>
        <taxon>Alphaproteobacteria</taxon>
        <taxon>Hyphomicrobiales</taxon>
        <taxon>Phyllobacteriaceae</taxon>
        <taxon>Mesorhizobium</taxon>
    </lineage>
</organism>
<dbReference type="Pfam" id="PF13365">
    <property type="entry name" value="Trypsin_2"/>
    <property type="match status" value="1"/>
</dbReference>
<dbReference type="AlphaFoldDB" id="A0AAU8D0C9"/>
<reference evidence="1" key="1">
    <citation type="submission" date="2024-06" db="EMBL/GenBank/DDBJ databases">
        <title>Mesorhizobium karijinii sp. nov., a symbiont of the iconic Swainsona formosa from arid Australia.</title>
        <authorList>
            <person name="Hill Y.J."/>
            <person name="Watkin E.L.J."/>
            <person name="O'Hara G.W."/>
            <person name="Terpolilli J."/>
            <person name="Tye M.L."/>
            <person name="Kohlmeier M.G."/>
        </authorList>
    </citation>
    <scope>NUCLEOTIDE SEQUENCE</scope>
    <source>
        <strain evidence="1">WSM2240</strain>
        <plasmid evidence="1">pMk2240B</plasmid>
    </source>
</reference>
<evidence type="ECO:0000313" key="1">
    <source>
        <dbReference type="EMBL" id="XCG52033.1"/>
    </source>
</evidence>
<proteinExistence type="predicted"/>
<dbReference type="EMBL" id="CP159255">
    <property type="protein sequence ID" value="XCG52033.1"/>
    <property type="molecule type" value="Genomic_DNA"/>
</dbReference>
<sequence>MRHVLQIALCALALLVGVTGSRGQDELDVDSIKRILEQSIVRIEASDCEAMSVGSSCRNGIVSTGFFVRVDGELFIATTLHGVAHYPQIYWSAQNGKTETTSIARVNTKSDLALLAVLNADDVIALGFMPLEVSNAGIDDLAGKPVISMGFKLGLRMVTVEQDDVRILAPRQIADLLPEDIKLDPDFARFFASDAQTLQLELRLDPGDSGGPILLGRKVVGISHGGIDGTSLSWAMPAAELLNASSEEEDVNLFLADSTVRRHGQDAVIRLFNTDNEITETHIVAPPLRYTFMLRFSSRTRLLSGYASRVGWYTGSEDNPGYWFPGDGPISPNSEAFPGSPITVEGLWSAAPGERETLEAIQRDELEFLDLLSRAAIRLECQTEDRLGQPGKPYWPSDTFHSLELQHAINLDAVEVARDRGDVFVYSRTVQDVTPFGKRNRFASSGVRGKITDIDLKFGLCAVNLVPKDEGGTDQSVLKPLNDALRVGTACIVFYLSDGTELQLFMVGQSIDPALDPERLYGILTHTGGNTGAGACDER</sequence>
<gene>
    <name evidence="1" type="ORF">ABVK50_29100</name>
</gene>